<accession>A0AAE1RZ17</accession>
<comment type="caution">
    <text evidence="1">The sequence shown here is derived from an EMBL/GenBank/DDBJ whole genome shotgun (WGS) entry which is preliminary data.</text>
</comment>
<organism evidence="1 2">
    <name type="scientific">Anisodus tanguticus</name>
    <dbReference type="NCBI Taxonomy" id="243964"/>
    <lineage>
        <taxon>Eukaryota</taxon>
        <taxon>Viridiplantae</taxon>
        <taxon>Streptophyta</taxon>
        <taxon>Embryophyta</taxon>
        <taxon>Tracheophyta</taxon>
        <taxon>Spermatophyta</taxon>
        <taxon>Magnoliopsida</taxon>
        <taxon>eudicotyledons</taxon>
        <taxon>Gunneridae</taxon>
        <taxon>Pentapetalae</taxon>
        <taxon>asterids</taxon>
        <taxon>lamiids</taxon>
        <taxon>Solanales</taxon>
        <taxon>Solanaceae</taxon>
        <taxon>Solanoideae</taxon>
        <taxon>Hyoscyameae</taxon>
        <taxon>Anisodus</taxon>
    </lineage>
</organism>
<evidence type="ECO:0000313" key="1">
    <source>
        <dbReference type="EMBL" id="KAK4360451.1"/>
    </source>
</evidence>
<dbReference type="AlphaFoldDB" id="A0AAE1RZ17"/>
<dbReference type="EMBL" id="JAVYJV010000010">
    <property type="protein sequence ID" value="KAK4360451.1"/>
    <property type="molecule type" value="Genomic_DNA"/>
</dbReference>
<evidence type="ECO:0000313" key="2">
    <source>
        <dbReference type="Proteomes" id="UP001291623"/>
    </source>
</evidence>
<dbReference type="Proteomes" id="UP001291623">
    <property type="component" value="Unassembled WGS sequence"/>
</dbReference>
<name>A0AAE1RZ17_9SOLA</name>
<proteinExistence type="predicted"/>
<protein>
    <submittedName>
        <fullName evidence="1">Uncharacterized protein</fullName>
    </submittedName>
</protein>
<keyword evidence="2" id="KW-1185">Reference proteome</keyword>
<sequence length="187" mass="21493">MMLEIFVTKRPSLMLIGEYPFVVGYVEGEYPKLKLFLNCINEFEPTKYQAATVNCGLDALFNMADHEQSDGPSERLDEKLVPICANKPMVHEKKGNMQSFSLIDSDLEHKLQLDASNSQSKLEENKDSVIGVTIENYSIRDDFTCSFRKDSVVLDYNYDDWMLIEGKEEGQERKVANKFSLKRCCCY</sequence>
<reference evidence="1" key="1">
    <citation type="submission" date="2023-12" db="EMBL/GenBank/DDBJ databases">
        <title>Genome assembly of Anisodus tanguticus.</title>
        <authorList>
            <person name="Wang Y.-J."/>
        </authorList>
    </citation>
    <scope>NUCLEOTIDE SEQUENCE</scope>
    <source>
        <strain evidence="1">KB-2021</strain>
        <tissue evidence="1">Leaf</tissue>
    </source>
</reference>
<gene>
    <name evidence="1" type="ORF">RND71_019403</name>
</gene>